<dbReference type="EMBL" id="JBHUFV010000003">
    <property type="protein sequence ID" value="MFD1930605.1"/>
    <property type="molecule type" value="Genomic_DNA"/>
</dbReference>
<name>A0ABW4SM27_9ACTN</name>
<dbReference type="Proteomes" id="UP001597368">
    <property type="component" value="Unassembled WGS sequence"/>
</dbReference>
<evidence type="ECO:0000313" key="2">
    <source>
        <dbReference type="EMBL" id="MFD1930605.1"/>
    </source>
</evidence>
<evidence type="ECO:0000259" key="1">
    <source>
        <dbReference type="Pfam" id="PF00775"/>
    </source>
</evidence>
<dbReference type="GO" id="GO:0051213">
    <property type="term" value="F:dioxygenase activity"/>
    <property type="evidence" value="ECO:0007669"/>
    <property type="project" value="UniProtKB-KW"/>
</dbReference>
<feature type="domain" description="Intradiol ring-cleavage dioxygenases" evidence="1">
    <location>
        <begin position="94"/>
        <end position="167"/>
    </location>
</feature>
<reference evidence="3" key="1">
    <citation type="journal article" date="2019" name="Int. J. Syst. Evol. Microbiol.">
        <title>The Global Catalogue of Microorganisms (GCM) 10K type strain sequencing project: providing services to taxonomists for standard genome sequencing and annotation.</title>
        <authorList>
            <consortium name="The Broad Institute Genomics Platform"/>
            <consortium name="The Broad Institute Genome Sequencing Center for Infectious Disease"/>
            <person name="Wu L."/>
            <person name="Ma J."/>
        </authorList>
    </citation>
    <scope>NUCLEOTIDE SEQUENCE [LARGE SCALE GENOMIC DNA]</scope>
    <source>
        <strain evidence="3">ICMP 6774ER</strain>
    </source>
</reference>
<dbReference type="CDD" id="cd03457">
    <property type="entry name" value="intradiol_dioxygenase_like"/>
    <property type="match status" value="1"/>
</dbReference>
<evidence type="ECO:0000313" key="3">
    <source>
        <dbReference type="Proteomes" id="UP001597368"/>
    </source>
</evidence>
<dbReference type="PANTHER" id="PTHR34315:SF1">
    <property type="entry name" value="INTRADIOL RING-CLEAVAGE DIOXYGENASES DOMAIN-CONTAINING PROTEIN-RELATED"/>
    <property type="match status" value="1"/>
</dbReference>
<dbReference type="PROSITE" id="PS51318">
    <property type="entry name" value="TAT"/>
    <property type="match status" value="1"/>
</dbReference>
<accession>A0ABW4SM27</accession>
<gene>
    <name evidence="2" type="ORF">ACFSKW_03840</name>
</gene>
<keyword evidence="2" id="KW-0560">Oxidoreductase</keyword>
<dbReference type="Gene3D" id="2.60.130.10">
    <property type="entry name" value="Aromatic compound dioxygenase"/>
    <property type="match status" value="1"/>
</dbReference>
<dbReference type="Pfam" id="PF00775">
    <property type="entry name" value="Dioxygenase_C"/>
    <property type="match status" value="1"/>
</dbReference>
<organism evidence="2 3">
    <name type="scientific">Nonomuraea mangrovi</name>
    <dbReference type="NCBI Taxonomy" id="2316207"/>
    <lineage>
        <taxon>Bacteria</taxon>
        <taxon>Bacillati</taxon>
        <taxon>Actinomycetota</taxon>
        <taxon>Actinomycetes</taxon>
        <taxon>Streptosporangiales</taxon>
        <taxon>Streptosporangiaceae</taxon>
        <taxon>Nonomuraea</taxon>
    </lineage>
</organism>
<proteinExistence type="predicted"/>
<comment type="caution">
    <text evidence="2">The sequence shown here is derived from an EMBL/GenBank/DDBJ whole genome shotgun (WGS) entry which is preliminary data.</text>
</comment>
<dbReference type="PANTHER" id="PTHR34315">
    <property type="match status" value="1"/>
</dbReference>
<dbReference type="RefSeq" id="WP_379569130.1">
    <property type="nucleotide sequence ID" value="NZ_JBHUFV010000003.1"/>
</dbReference>
<keyword evidence="3" id="KW-1185">Reference proteome</keyword>
<dbReference type="InterPro" id="IPR015889">
    <property type="entry name" value="Intradiol_dOase_core"/>
</dbReference>
<keyword evidence="2" id="KW-0223">Dioxygenase</keyword>
<dbReference type="InterPro" id="IPR006311">
    <property type="entry name" value="TAT_signal"/>
</dbReference>
<dbReference type="SUPFAM" id="SSF49482">
    <property type="entry name" value="Aromatic compound dioxygenase"/>
    <property type="match status" value="1"/>
</dbReference>
<protein>
    <submittedName>
        <fullName evidence="2">Intradiol ring-cleavage dioxygenase</fullName>
    </submittedName>
</protein>
<sequence>MHADDNHDRGLAFDLPGLLDRRGALGLLGGAVLLGAVGCAGEAGSSAARAAAGEIPDETAGPYPGDGSNGPNILTQSGVVRQDIRAGFGSGSATAEGVPLTIELTVTDDGAPYRGAAVYLWHCDREGRYSMYSEGVTGETYLRGVQEADANGLVRFTSVFPGAYAGRWPHVHFEVYGSLAEATKAGEQVKTSQLAFPEDVCTTVYATSGYEQSVTNLTRSSLEDDNVFGDGYESQLATLSGDVSGGYTARLAVPV</sequence>
<dbReference type="InterPro" id="IPR000627">
    <property type="entry name" value="Intradiol_dOase_C"/>
</dbReference>